<accession>A0A669QK42</accession>
<reference evidence="3" key="1">
    <citation type="submission" date="2025-08" db="UniProtKB">
        <authorList>
            <consortium name="Ensembl"/>
        </authorList>
    </citation>
    <scope>IDENTIFICATION</scope>
</reference>
<evidence type="ECO:0000313" key="4">
    <source>
        <dbReference type="Proteomes" id="UP000472261"/>
    </source>
</evidence>
<dbReference type="Proteomes" id="UP000472261">
    <property type="component" value="Unplaced"/>
</dbReference>
<feature type="domain" description="Small ribosomal subunit protein mS35 mitochondrial conserved" evidence="2">
    <location>
        <begin position="266"/>
        <end position="338"/>
    </location>
</feature>
<evidence type="ECO:0000259" key="2">
    <source>
        <dbReference type="Pfam" id="PF10213"/>
    </source>
</evidence>
<reference evidence="3" key="2">
    <citation type="submission" date="2025-09" db="UniProtKB">
        <authorList>
            <consortium name="Ensembl"/>
        </authorList>
    </citation>
    <scope>IDENTIFICATION</scope>
</reference>
<sequence>MPPVDTLPVSLSPLSVILSCFREAKSKRIRTKVLSSYILFYSRDEKNSLGSIALTRHSSPRDPLHPRIPNAAAQSTITQQRKREISHAAPLPKMAAAAAGWAVSGSGRWPALARCCWRAEMVAYFSAPAASNREAKQREDSSRRRGRTSQLIRSHIPPRTERMAVDQDWSSVYPTAAAFNPSSVPLPIRMGYPVKGGVPPAKEGNLELIKIPNFLHLTPPAIKKHCAALRDFCTEWPSALDSDEKCEQHFPIEIETVDYVSAGTSIRNPKARIVTLRVKLSNLNLDDHAKKKLIKLVGARYCKDTDVLTIIIDRCPLRRQNYDYGIHLLTVLYHESWKTEAWESEKTEEDMEEYIWENSSSQRNALATLLQIKATENVSNVTKEELLASEVVRNYRNSVIALKNEGETASNMSQYKESVKKLLNIQALP</sequence>
<dbReference type="GO" id="GO:0032543">
    <property type="term" value="P:mitochondrial translation"/>
    <property type="evidence" value="ECO:0007669"/>
    <property type="project" value="InterPro"/>
</dbReference>
<dbReference type="GO" id="GO:0005763">
    <property type="term" value="C:mitochondrial small ribosomal subunit"/>
    <property type="evidence" value="ECO:0007669"/>
    <property type="project" value="TreeGrafter"/>
</dbReference>
<proteinExistence type="predicted"/>
<evidence type="ECO:0000313" key="3">
    <source>
        <dbReference type="Ensembl" id="ENSPCLP00000021134.1"/>
    </source>
</evidence>
<evidence type="ECO:0000256" key="1">
    <source>
        <dbReference type="SAM" id="MobiDB-lite"/>
    </source>
</evidence>
<dbReference type="InterPro" id="IPR019349">
    <property type="entry name" value="Ribosomal_mS35_mit"/>
</dbReference>
<organism evidence="3 4">
    <name type="scientific">Phasianus colchicus</name>
    <name type="common">Common pheasant</name>
    <dbReference type="NCBI Taxonomy" id="9054"/>
    <lineage>
        <taxon>Eukaryota</taxon>
        <taxon>Metazoa</taxon>
        <taxon>Chordata</taxon>
        <taxon>Craniata</taxon>
        <taxon>Vertebrata</taxon>
        <taxon>Euteleostomi</taxon>
        <taxon>Archelosauria</taxon>
        <taxon>Archosauria</taxon>
        <taxon>Dinosauria</taxon>
        <taxon>Saurischia</taxon>
        <taxon>Theropoda</taxon>
        <taxon>Coelurosauria</taxon>
        <taxon>Aves</taxon>
        <taxon>Neognathae</taxon>
        <taxon>Galloanserae</taxon>
        <taxon>Galliformes</taxon>
        <taxon>Phasianidae</taxon>
        <taxon>Phasianinae</taxon>
        <taxon>Phasianus</taxon>
    </lineage>
</organism>
<dbReference type="AlphaFoldDB" id="A0A669QK42"/>
<protein>
    <submittedName>
        <fullName evidence="3">Mitochondrial ribosomal protein S35</fullName>
    </submittedName>
</protein>
<keyword evidence="4" id="KW-1185">Reference proteome</keyword>
<dbReference type="GO" id="GO:0003735">
    <property type="term" value="F:structural constituent of ribosome"/>
    <property type="evidence" value="ECO:0007669"/>
    <property type="project" value="InterPro"/>
</dbReference>
<name>A0A669QK42_PHACC</name>
<dbReference type="Pfam" id="PF10213">
    <property type="entry name" value="MRP-S28"/>
    <property type="match status" value="1"/>
</dbReference>
<feature type="region of interest" description="Disordered" evidence="1">
    <location>
        <begin position="130"/>
        <end position="154"/>
    </location>
</feature>
<dbReference type="PANTHER" id="PTHR13490">
    <property type="entry name" value="MITOCHONDRIAL 28S RIBOSOMAL PROTEIN S28"/>
    <property type="match status" value="1"/>
</dbReference>
<dbReference type="Ensembl" id="ENSPCLT00000029210.1">
    <property type="protein sequence ID" value="ENSPCLP00000021134.1"/>
    <property type="gene ID" value="ENSPCLG00000018496.1"/>
</dbReference>
<dbReference type="InterPro" id="IPR039848">
    <property type="entry name" value="Ribosomal_mS35_mt"/>
</dbReference>
<dbReference type="PANTHER" id="PTHR13490:SF0">
    <property type="entry name" value="SMALL RIBOSOMAL SUBUNIT PROTEIN MS35"/>
    <property type="match status" value="1"/>
</dbReference>
<dbReference type="OMA" id="LHPRIPN"/>
<feature type="compositionally biased region" description="Basic and acidic residues" evidence="1">
    <location>
        <begin position="133"/>
        <end position="143"/>
    </location>
</feature>